<dbReference type="KEGG" id="dtn:DTL3_1104"/>
<dbReference type="InterPro" id="IPR036739">
    <property type="entry name" value="SLC41_membr_dom_sf"/>
</dbReference>
<dbReference type="InterPro" id="IPR006668">
    <property type="entry name" value="Mg_transptr_MgtE_intracell_dom"/>
</dbReference>
<dbReference type="AlphaFoldDB" id="A0A0C7NYS3"/>
<sequence>MVVEELEKLLEEKKYIEFRRKIQDMPPQDIAELLEELESTQAIIAFRLLPKEKAADVFSYLSSELQAEISLAIDDKKLMEIIDDLFFDDKIDFLEEMPANVVSRILKNSTEAERKLINQFLKYPPNSAGSLMTIEFIDLKKERTVQEALDKIRREGQDVEMVYNCYVTDSKRKLEGIVSLKELVLAPPDAKVEDIMRKDIIYVNTHDDQETVAQIFRKYDLIAVPVVDSEKRLVGIITVDDILDAIEEETTEDIHHIGGMSPSDKPYMSTSPFTLARKRFWWLLILMISGTISAYIISKYEATLQQVVGLVAFIPILMDTAGNAGSQSSTMIIRSLTLGEIKYKDIFKVIWKEIQISVIIVIGLATVNFLKIHFLEGYPVEIAFTVSIALMSAVCVANVIGGALPIIAQLFHIDPTVMAGPLITTIADAVSLTIYFALATHLLNIPV</sequence>
<comment type="caution">
    <text evidence="9">Lacks conserved residue(s) required for the propagation of feature annotation.</text>
</comment>
<dbReference type="CDD" id="cd04606">
    <property type="entry name" value="CBS_pair_Mg_transporter"/>
    <property type="match status" value="1"/>
</dbReference>
<feature type="transmembrane region" description="Helical" evidence="9">
    <location>
        <begin position="382"/>
        <end position="407"/>
    </location>
</feature>
<accession>A0A0C7NYS3</accession>
<dbReference type="HOGENOM" id="CLU_037408_2_2_0"/>
<dbReference type="SUPFAM" id="SSF161093">
    <property type="entry name" value="MgtE membrane domain-like"/>
    <property type="match status" value="1"/>
</dbReference>
<dbReference type="GO" id="GO:0046872">
    <property type="term" value="F:metal ion binding"/>
    <property type="evidence" value="ECO:0007669"/>
    <property type="project" value="UniProtKB-KW"/>
</dbReference>
<dbReference type="GO" id="GO:0005886">
    <property type="term" value="C:plasma membrane"/>
    <property type="evidence" value="ECO:0007669"/>
    <property type="project" value="UniProtKB-SubCell"/>
</dbReference>
<dbReference type="PANTHER" id="PTHR43773">
    <property type="entry name" value="MAGNESIUM TRANSPORTER MGTE"/>
    <property type="match status" value="1"/>
</dbReference>
<dbReference type="SUPFAM" id="SSF54631">
    <property type="entry name" value="CBS-domain pair"/>
    <property type="match status" value="1"/>
</dbReference>
<keyword evidence="5 9" id="KW-0460">Magnesium</keyword>
<dbReference type="Pfam" id="PF01769">
    <property type="entry name" value="MgtE"/>
    <property type="match status" value="1"/>
</dbReference>
<organism evidence="11 12">
    <name type="scientific">Defluviitoga tunisiensis</name>
    <dbReference type="NCBI Taxonomy" id="1006576"/>
    <lineage>
        <taxon>Bacteria</taxon>
        <taxon>Thermotogati</taxon>
        <taxon>Thermotogota</taxon>
        <taxon>Thermotogae</taxon>
        <taxon>Petrotogales</taxon>
        <taxon>Petrotogaceae</taxon>
        <taxon>Defluviitoga</taxon>
    </lineage>
</organism>
<evidence type="ECO:0000256" key="9">
    <source>
        <dbReference type="RuleBase" id="RU362011"/>
    </source>
</evidence>
<dbReference type="PANTHER" id="PTHR43773:SF1">
    <property type="entry name" value="MAGNESIUM TRANSPORTER MGTE"/>
    <property type="match status" value="1"/>
</dbReference>
<evidence type="ECO:0000256" key="6">
    <source>
        <dbReference type="ARBA" id="ARBA00022989"/>
    </source>
</evidence>
<dbReference type="OrthoDB" id="9790355at2"/>
<evidence type="ECO:0000259" key="10">
    <source>
        <dbReference type="PROSITE" id="PS51371"/>
    </source>
</evidence>
<keyword evidence="4 9" id="KW-0812">Transmembrane</keyword>
<keyword evidence="8" id="KW-0129">CBS domain</keyword>
<evidence type="ECO:0000256" key="1">
    <source>
        <dbReference type="ARBA" id="ARBA00004141"/>
    </source>
</evidence>
<feature type="transmembrane region" description="Helical" evidence="9">
    <location>
        <begin position="419"/>
        <end position="438"/>
    </location>
</feature>
<dbReference type="InterPro" id="IPR046342">
    <property type="entry name" value="CBS_dom_sf"/>
</dbReference>
<dbReference type="EMBL" id="LN824141">
    <property type="protein sequence ID" value="CEP78408.1"/>
    <property type="molecule type" value="Genomic_DNA"/>
</dbReference>
<comment type="subunit">
    <text evidence="9">Homodimer.</text>
</comment>
<keyword evidence="6 9" id="KW-1133">Transmembrane helix</keyword>
<dbReference type="Proteomes" id="UP000032809">
    <property type="component" value="Chromosome I"/>
</dbReference>
<dbReference type="InterPro" id="IPR038076">
    <property type="entry name" value="MgtE_N_sf"/>
</dbReference>
<dbReference type="SMART" id="SM00924">
    <property type="entry name" value="MgtE_N"/>
    <property type="match status" value="1"/>
</dbReference>
<dbReference type="PATRIC" id="fig|1006576.9.peg.1103"/>
<evidence type="ECO:0000256" key="7">
    <source>
        <dbReference type="ARBA" id="ARBA00023136"/>
    </source>
</evidence>
<evidence type="ECO:0000256" key="4">
    <source>
        <dbReference type="ARBA" id="ARBA00022692"/>
    </source>
</evidence>
<evidence type="ECO:0000313" key="11">
    <source>
        <dbReference type="EMBL" id="CEP78408.1"/>
    </source>
</evidence>
<keyword evidence="9" id="KW-1003">Cell membrane</keyword>
<dbReference type="Gene3D" id="3.10.580.10">
    <property type="entry name" value="CBS-domain"/>
    <property type="match status" value="1"/>
</dbReference>
<dbReference type="Pfam" id="PF00571">
    <property type="entry name" value="CBS"/>
    <property type="match status" value="2"/>
</dbReference>
<dbReference type="PROSITE" id="PS51371">
    <property type="entry name" value="CBS"/>
    <property type="match status" value="1"/>
</dbReference>
<dbReference type="GO" id="GO:0015095">
    <property type="term" value="F:magnesium ion transmembrane transporter activity"/>
    <property type="evidence" value="ECO:0007669"/>
    <property type="project" value="UniProtKB-UniRule"/>
</dbReference>
<dbReference type="InterPro" id="IPR006669">
    <property type="entry name" value="MgtE_transporter"/>
</dbReference>
<evidence type="ECO:0000256" key="3">
    <source>
        <dbReference type="ARBA" id="ARBA00022448"/>
    </source>
</evidence>
<protein>
    <recommendedName>
        <fullName evidence="9">Magnesium transporter MgtE</fullName>
    </recommendedName>
</protein>
<evidence type="ECO:0000256" key="8">
    <source>
        <dbReference type="PROSITE-ProRule" id="PRU00703"/>
    </source>
</evidence>
<keyword evidence="7 9" id="KW-0472">Membrane</keyword>
<reference evidence="12" key="1">
    <citation type="submission" date="2014-11" db="EMBL/GenBank/DDBJ databases">
        <authorList>
            <person name="Wibberg D."/>
        </authorList>
    </citation>
    <scope>NUCLEOTIDE SEQUENCE [LARGE SCALE GENOMIC DNA]</scope>
    <source>
        <strain evidence="12">L3</strain>
    </source>
</reference>
<evidence type="ECO:0000256" key="2">
    <source>
        <dbReference type="ARBA" id="ARBA00009749"/>
    </source>
</evidence>
<feature type="domain" description="CBS" evidence="10">
    <location>
        <begin position="196"/>
        <end position="252"/>
    </location>
</feature>
<evidence type="ECO:0000256" key="5">
    <source>
        <dbReference type="ARBA" id="ARBA00022842"/>
    </source>
</evidence>
<dbReference type="Gene3D" id="1.10.357.20">
    <property type="entry name" value="SLC41 divalent cation transporters, integral membrane domain"/>
    <property type="match status" value="1"/>
</dbReference>
<dbReference type="SMART" id="SM00116">
    <property type="entry name" value="CBS"/>
    <property type="match status" value="2"/>
</dbReference>
<comment type="similarity">
    <text evidence="2 9">Belongs to the SLC41A transporter family.</text>
</comment>
<feature type="transmembrane region" description="Helical" evidence="9">
    <location>
        <begin position="280"/>
        <end position="298"/>
    </location>
</feature>
<dbReference type="RefSeq" id="WP_045087869.1">
    <property type="nucleotide sequence ID" value="NZ_LN824141.1"/>
</dbReference>
<dbReference type="InterPro" id="IPR000644">
    <property type="entry name" value="CBS_dom"/>
</dbReference>
<keyword evidence="12" id="KW-1185">Reference proteome</keyword>
<dbReference type="NCBIfam" id="TIGR00400">
    <property type="entry name" value="mgtE"/>
    <property type="match status" value="1"/>
</dbReference>
<dbReference type="InterPro" id="IPR006667">
    <property type="entry name" value="SLC41_membr_dom"/>
</dbReference>
<keyword evidence="3 9" id="KW-0813">Transport</keyword>
<comment type="subcellular location">
    <subcellularLocation>
        <location evidence="9">Cell membrane</location>
        <topology evidence="9">Multi-pass membrane protein</topology>
    </subcellularLocation>
    <subcellularLocation>
        <location evidence="1">Membrane</location>
        <topology evidence="1">Multi-pass membrane protein</topology>
    </subcellularLocation>
</comment>
<gene>
    <name evidence="11" type="primary">mgtE</name>
    <name evidence="11" type="ORF">DTL3_1104</name>
</gene>
<dbReference type="SUPFAM" id="SSF158791">
    <property type="entry name" value="MgtE N-terminal domain-like"/>
    <property type="match status" value="1"/>
</dbReference>
<name>A0A0C7NYS3_DEFTU</name>
<evidence type="ECO:0000313" key="12">
    <source>
        <dbReference type="Proteomes" id="UP000032809"/>
    </source>
</evidence>
<comment type="function">
    <text evidence="9">Acts as a magnesium transporter.</text>
</comment>
<dbReference type="Pfam" id="PF03448">
    <property type="entry name" value="MgtE_N"/>
    <property type="match status" value="1"/>
</dbReference>
<keyword evidence="9" id="KW-0479">Metal-binding</keyword>
<feature type="transmembrane region" description="Helical" evidence="9">
    <location>
        <begin position="346"/>
        <end position="370"/>
    </location>
</feature>
<proteinExistence type="inferred from homology"/>
<dbReference type="Gene3D" id="1.25.60.10">
    <property type="entry name" value="MgtE N-terminal domain-like"/>
    <property type="match status" value="1"/>
</dbReference>